<dbReference type="SUPFAM" id="SSF48452">
    <property type="entry name" value="TPR-like"/>
    <property type="match status" value="2"/>
</dbReference>
<dbReference type="Pfam" id="PF17874">
    <property type="entry name" value="TPR_MalT"/>
    <property type="match status" value="1"/>
</dbReference>
<dbReference type="SMART" id="SM00028">
    <property type="entry name" value="TPR"/>
    <property type="match status" value="5"/>
</dbReference>
<feature type="domain" description="Histidine kinase/HSP90-like ATPase" evidence="7">
    <location>
        <begin position="507"/>
        <end position="596"/>
    </location>
</feature>
<dbReference type="InterPro" id="IPR011990">
    <property type="entry name" value="TPR-like_helical_dom_sf"/>
</dbReference>
<dbReference type="InterPro" id="IPR019734">
    <property type="entry name" value="TPR_rpt"/>
</dbReference>
<dbReference type="PANTHER" id="PTHR24421">
    <property type="entry name" value="NITRATE/NITRITE SENSOR PROTEIN NARX-RELATED"/>
    <property type="match status" value="1"/>
</dbReference>
<dbReference type="AlphaFoldDB" id="A0A948X1F0"/>
<keyword evidence="3" id="KW-0902">Two-component regulatory system</keyword>
<feature type="chain" id="PRO_5037831821" evidence="6">
    <location>
        <begin position="22"/>
        <end position="596"/>
    </location>
</feature>
<keyword evidence="1" id="KW-0808">Transferase</keyword>
<dbReference type="Proteomes" id="UP000784286">
    <property type="component" value="Unassembled WGS sequence"/>
</dbReference>
<dbReference type="Pfam" id="PF02518">
    <property type="entry name" value="HATPase_c"/>
    <property type="match status" value="1"/>
</dbReference>
<dbReference type="InterPro" id="IPR036890">
    <property type="entry name" value="HATPase_C_sf"/>
</dbReference>
<feature type="transmembrane region" description="Helical" evidence="5">
    <location>
        <begin position="347"/>
        <end position="367"/>
    </location>
</feature>
<dbReference type="Gene3D" id="1.20.5.1930">
    <property type="match status" value="1"/>
</dbReference>
<keyword evidence="8" id="KW-0067">ATP-binding</keyword>
<keyword evidence="6" id="KW-0732">Signal</keyword>
<dbReference type="Gene3D" id="1.25.40.10">
    <property type="entry name" value="Tetratricopeptide repeat domain"/>
    <property type="match status" value="2"/>
</dbReference>
<evidence type="ECO:0000256" key="5">
    <source>
        <dbReference type="SAM" id="Phobius"/>
    </source>
</evidence>
<name>A0A948X1F0_9BACT</name>
<keyword evidence="8" id="KW-0547">Nucleotide-binding</keyword>
<dbReference type="SMART" id="SM00387">
    <property type="entry name" value="HATPase_c"/>
    <property type="match status" value="1"/>
</dbReference>
<dbReference type="GO" id="GO:0005524">
    <property type="term" value="F:ATP binding"/>
    <property type="evidence" value="ECO:0007669"/>
    <property type="project" value="UniProtKB-KW"/>
</dbReference>
<dbReference type="InterPro" id="IPR050482">
    <property type="entry name" value="Sensor_HK_TwoCompSys"/>
</dbReference>
<dbReference type="InterPro" id="IPR003594">
    <property type="entry name" value="HATPase_dom"/>
</dbReference>
<keyword evidence="4" id="KW-0175">Coiled coil</keyword>
<accession>A0A948X1F0</accession>
<keyword evidence="5" id="KW-0472">Membrane</keyword>
<dbReference type="GO" id="GO:0016301">
    <property type="term" value="F:kinase activity"/>
    <property type="evidence" value="ECO:0007669"/>
    <property type="project" value="UniProtKB-KW"/>
</dbReference>
<reference evidence="8" key="2">
    <citation type="submission" date="2021-04" db="EMBL/GenBank/DDBJ databases">
        <authorList>
            <person name="Gilroy R."/>
        </authorList>
    </citation>
    <scope>NUCLEOTIDE SEQUENCE</scope>
    <source>
        <strain evidence="8">8470</strain>
    </source>
</reference>
<evidence type="ECO:0000256" key="3">
    <source>
        <dbReference type="ARBA" id="ARBA00023012"/>
    </source>
</evidence>
<evidence type="ECO:0000256" key="1">
    <source>
        <dbReference type="ARBA" id="ARBA00022679"/>
    </source>
</evidence>
<evidence type="ECO:0000256" key="6">
    <source>
        <dbReference type="SAM" id="SignalP"/>
    </source>
</evidence>
<evidence type="ECO:0000256" key="2">
    <source>
        <dbReference type="ARBA" id="ARBA00022777"/>
    </source>
</evidence>
<evidence type="ECO:0000256" key="4">
    <source>
        <dbReference type="SAM" id="Coils"/>
    </source>
</evidence>
<evidence type="ECO:0000313" key="9">
    <source>
        <dbReference type="Proteomes" id="UP000784286"/>
    </source>
</evidence>
<keyword evidence="5" id="KW-0812">Transmembrane</keyword>
<dbReference type="EMBL" id="JAHLFJ010000071">
    <property type="protein sequence ID" value="MBU3856392.1"/>
    <property type="molecule type" value="Genomic_DNA"/>
</dbReference>
<dbReference type="InterPro" id="IPR041617">
    <property type="entry name" value="TPR_MalT"/>
</dbReference>
<dbReference type="CDD" id="cd16917">
    <property type="entry name" value="HATPase_UhpB-NarQ-NarX-like"/>
    <property type="match status" value="1"/>
</dbReference>
<reference evidence="8" key="1">
    <citation type="journal article" date="2021" name="PeerJ">
        <title>Extensive microbial diversity within the chicken gut microbiome revealed by metagenomics and culture.</title>
        <authorList>
            <person name="Gilroy R."/>
            <person name="Ravi A."/>
            <person name="Getino M."/>
            <person name="Pursley I."/>
            <person name="Horton D.L."/>
            <person name="Alikhan N.F."/>
            <person name="Baker D."/>
            <person name="Gharbi K."/>
            <person name="Hall N."/>
            <person name="Watson M."/>
            <person name="Adriaenssens E.M."/>
            <person name="Foster-Nyarko E."/>
            <person name="Jarju S."/>
            <person name="Secka A."/>
            <person name="Antonio M."/>
            <person name="Oren A."/>
            <person name="Chaudhuri R.R."/>
            <person name="La Ragione R."/>
            <person name="Hildebrand F."/>
            <person name="Pallen M.J."/>
        </authorList>
    </citation>
    <scope>NUCLEOTIDE SEQUENCE</scope>
    <source>
        <strain evidence="8">8470</strain>
    </source>
</reference>
<dbReference type="Gene3D" id="3.30.565.10">
    <property type="entry name" value="Histidine kinase-like ATPase, C-terminal domain"/>
    <property type="match status" value="1"/>
</dbReference>
<comment type="caution">
    <text evidence="8">The sequence shown here is derived from an EMBL/GenBank/DDBJ whole genome shotgun (WGS) entry which is preliminary data.</text>
</comment>
<organism evidence="8 9">
    <name type="scientific">Candidatus Phocaeicola excrementipullorum</name>
    <dbReference type="NCBI Taxonomy" id="2838731"/>
    <lineage>
        <taxon>Bacteria</taxon>
        <taxon>Pseudomonadati</taxon>
        <taxon>Bacteroidota</taxon>
        <taxon>Bacteroidia</taxon>
        <taxon>Bacteroidales</taxon>
        <taxon>Bacteroidaceae</taxon>
        <taxon>Phocaeicola</taxon>
    </lineage>
</organism>
<keyword evidence="5" id="KW-1133">Transmembrane helix</keyword>
<evidence type="ECO:0000313" key="8">
    <source>
        <dbReference type="EMBL" id="MBU3856392.1"/>
    </source>
</evidence>
<dbReference type="SUPFAM" id="SSF55874">
    <property type="entry name" value="ATPase domain of HSP90 chaperone/DNA topoisomerase II/histidine kinase"/>
    <property type="match status" value="1"/>
</dbReference>
<proteinExistence type="predicted"/>
<sequence>MKNKIRVLLLAALSAFISAQAKTTQELEQLTFAADSLYSLGQIDAALAISEKIIRLAEQTGDEAAITSSYTSQGVYLRSSGRIEEAVKAYDTALKHARLLPQDSQENLEALTTLYNNLATLHLDMKNAERAGKYAEEAVKLAEKCEDKDFRSQIFAVCSSIFIKQEKFSLAKTYLTKATAIAHDSGQTDAELSSRSYYLLALFRSEASSDEINTYMDETQKLTQKVQSTMTLVVFYQIQFIIRQAQKDYARAIETAGNILHLPNIGDYPFLLYDIYNNLHLTYKETGNYKMAYGTLLKAKELSDSLFVDEKSRQLEELSEKYESQKKELELQQLNEKRTQERHIMQGWIIGLAFILTIAVSAGIYLLQRQKLKLERQKRKAREQEKQFEQLQRSTELQMTHDYLEQLEEERSRLAKELHDGICNDLLALEMKIQSESENTKNEWTENLKHTRENIRKVSHALLPPTFQAATIDQILRSYLNDLSAGRCRISLITLPEDADWSVLPDEMALNIYRIIQEATGNALKHASASVIEVSLKWELPDLVLNVTDNGKGISEGRKATGLRSIKERAKDLKAKLHIQTSEAGSSVEVTIPIFR</sequence>
<keyword evidence="2" id="KW-0418">Kinase</keyword>
<evidence type="ECO:0000259" key="7">
    <source>
        <dbReference type="SMART" id="SM00387"/>
    </source>
</evidence>
<gene>
    <name evidence="8" type="ORF">H9928_07555</name>
</gene>
<feature type="coiled-coil region" evidence="4">
    <location>
        <begin position="308"/>
        <end position="424"/>
    </location>
</feature>
<dbReference type="GO" id="GO:0000160">
    <property type="term" value="P:phosphorelay signal transduction system"/>
    <property type="evidence" value="ECO:0007669"/>
    <property type="project" value="UniProtKB-KW"/>
</dbReference>
<feature type="signal peptide" evidence="6">
    <location>
        <begin position="1"/>
        <end position="21"/>
    </location>
</feature>
<protein>
    <submittedName>
        <fullName evidence="8">ATP-binding protein</fullName>
    </submittedName>
</protein>